<sequence>MTLTIAEEVLLLAYREDTGKPIIGSVELDCALAGALLADLAVRRRVDLDGAKVVPVDPTPVGDEELDATLARIAEERGPRKADWWVGKLRAGRLRKRLLTRLAARGVLSEQEGKVLGIFPTTRYPELDPSHEQGVRERVHNVLAGADPDERTAVLIAVIHAAKLDRRAFPDAPKGRVKEIAEGQWTAEAVRKTIASIHAAVLAATTAATVAATTAGS</sequence>
<dbReference type="PANTHER" id="PTHR12704:SF2">
    <property type="entry name" value="GOLGI PHOSPHOPROTEIN 3 HOMOLOG SAURON"/>
    <property type="match status" value="1"/>
</dbReference>
<dbReference type="Gene3D" id="1.10.3630.10">
    <property type="entry name" value="yeast vps74-n-term truncation variant domain like"/>
    <property type="match status" value="1"/>
</dbReference>
<proteinExistence type="predicted"/>
<reference evidence="5 6" key="1">
    <citation type="submission" date="2021-01" db="EMBL/GenBank/DDBJ databases">
        <title>Whole genome shotgun sequence of Microbispora siamensis NBRC 104113.</title>
        <authorList>
            <person name="Komaki H."/>
            <person name="Tamura T."/>
        </authorList>
    </citation>
    <scope>NUCLEOTIDE SEQUENCE [LARGE SCALE GENOMIC DNA]</scope>
    <source>
        <strain evidence="5 6">NBRC 104113</strain>
    </source>
</reference>
<dbReference type="InterPro" id="IPR038261">
    <property type="entry name" value="GPP34-like_sf"/>
</dbReference>
<comment type="caution">
    <text evidence="5">The sequence shown here is derived from an EMBL/GenBank/DDBJ whole genome shotgun (WGS) entry which is preliminary data.</text>
</comment>
<gene>
    <name evidence="5" type="ORF">Msi02_59800</name>
</gene>
<protein>
    <recommendedName>
        <fullName evidence="7">GPP34 family phosphoprotein</fullName>
    </recommendedName>
</protein>
<dbReference type="RefSeq" id="WP_204051268.1">
    <property type="nucleotide sequence ID" value="NZ_BOOF01000037.1"/>
</dbReference>
<keyword evidence="4" id="KW-0472">Membrane</keyword>
<keyword evidence="3" id="KW-0446">Lipid-binding</keyword>
<evidence type="ECO:0008006" key="7">
    <source>
        <dbReference type="Google" id="ProtNLM"/>
    </source>
</evidence>
<dbReference type="Proteomes" id="UP000660454">
    <property type="component" value="Unassembled WGS sequence"/>
</dbReference>
<evidence type="ECO:0000256" key="4">
    <source>
        <dbReference type="ARBA" id="ARBA00023136"/>
    </source>
</evidence>
<evidence type="ECO:0000256" key="1">
    <source>
        <dbReference type="ARBA" id="ARBA00004255"/>
    </source>
</evidence>
<organism evidence="5 6">
    <name type="scientific">Microbispora siamensis</name>
    <dbReference type="NCBI Taxonomy" id="564413"/>
    <lineage>
        <taxon>Bacteria</taxon>
        <taxon>Bacillati</taxon>
        <taxon>Actinomycetota</taxon>
        <taxon>Actinomycetes</taxon>
        <taxon>Streptosporangiales</taxon>
        <taxon>Streptosporangiaceae</taxon>
        <taxon>Microbispora</taxon>
    </lineage>
</organism>
<accession>A0ABQ4GUT0</accession>
<comment type="subcellular location">
    <subcellularLocation>
        <location evidence="1">Golgi apparatus membrane</location>
        <topology evidence="1">Peripheral membrane protein</topology>
        <orientation evidence="1">Cytoplasmic side</orientation>
    </subcellularLocation>
</comment>
<evidence type="ECO:0000313" key="5">
    <source>
        <dbReference type="EMBL" id="GIH65163.1"/>
    </source>
</evidence>
<keyword evidence="6" id="KW-1185">Reference proteome</keyword>
<evidence type="ECO:0000256" key="3">
    <source>
        <dbReference type="ARBA" id="ARBA00023121"/>
    </source>
</evidence>
<evidence type="ECO:0000256" key="2">
    <source>
        <dbReference type="ARBA" id="ARBA00023034"/>
    </source>
</evidence>
<evidence type="ECO:0000313" key="6">
    <source>
        <dbReference type="Proteomes" id="UP000660454"/>
    </source>
</evidence>
<dbReference type="EMBL" id="BOOF01000037">
    <property type="protein sequence ID" value="GIH65163.1"/>
    <property type="molecule type" value="Genomic_DNA"/>
</dbReference>
<dbReference type="Pfam" id="PF05719">
    <property type="entry name" value="GPP34"/>
    <property type="match status" value="1"/>
</dbReference>
<dbReference type="InterPro" id="IPR008628">
    <property type="entry name" value="GPP34-like"/>
</dbReference>
<dbReference type="PANTHER" id="PTHR12704">
    <property type="entry name" value="TRANS-GOLGI PROTEIN GMX33"/>
    <property type="match status" value="1"/>
</dbReference>
<keyword evidence="2" id="KW-0333">Golgi apparatus</keyword>
<name>A0ABQ4GUT0_9ACTN</name>